<keyword evidence="2" id="KW-1185">Reference proteome</keyword>
<evidence type="ECO:0000313" key="1">
    <source>
        <dbReference type="EMBL" id="GME98192.1"/>
    </source>
</evidence>
<proteinExistence type="predicted"/>
<comment type="caution">
    <text evidence="1">The sequence shown here is derived from an EMBL/GenBank/DDBJ whole genome shotgun (WGS) entry which is preliminary data.</text>
</comment>
<accession>A0ACB5TYS5</accession>
<evidence type="ECO:0000313" key="2">
    <source>
        <dbReference type="Proteomes" id="UP001165101"/>
    </source>
</evidence>
<name>A0ACB5TYS5_CANBO</name>
<organism evidence="1 2">
    <name type="scientific">Candida boidinii</name>
    <name type="common">Yeast</name>
    <dbReference type="NCBI Taxonomy" id="5477"/>
    <lineage>
        <taxon>Eukaryota</taxon>
        <taxon>Fungi</taxon>
        <taxon>Dikarya</taxon>
        <taxon>Ascomycota</taxon>
        <taxon>Saccharomycotina</taxon>
        <taxon>Pichiomycetes</taxon>
        <taxon>Pichiales</taxon>
        <taxon>Pichiaceae</taxon>
        <taxon>Ogataea</taxon>
        <taxon>Ogataea/Candida clade</taxon>
    </lineage>
</organism>
<reference evidence="1" key="1">
    <citation type="submission" date="2023-04" db="EMBL/GenBank/DDBJ databases">
        <title>Candida boidinii NBRC 1967.</title>
        <authorList>
            <person name="Ichikawa N."/>
            <person name="Sato H."/>
            <person name="Tonouchi N."/>
        </authorList>
    </citation>
    <scope>NUCLEOTIDE SEQUENCE</scope>
    <source>
        <strain evidence="1">NBRC 1967</strain>
    </source>
</reference>
<protein>
    <submittedName>
        <fullName evidence="1">Unnamed protein product</fullName>
    </submittedName>
</protein>
<dbReference type="EMBL" id="BSXV01003369">
    <property type="protein sequence ID" value="GME98192.1"/>
    <property type="molecule type" value="Genomic_DNA"/>
</dbReference>
<dbReference type="Proteomes" id="UP001165101">
    <property type="component" value="Unassembled WGS sequence"/>
</dbReference>
<gene>
    <name evidence="1" type="ORF">Cboi01_000486700</name>
</gene>
<sequence>MQRETAKTNETSIARFTRITGKLIQEEGMRALYKGITPRIMRVAPGQAVTFTIYELMRDALDKIPGLGTQAAVFDE</sequence>